<dbReference type="GO" id="GO:0005524">
    <property type="term" value="F:ATP binding"/>
    <property type="evidence" value="ECO:0007669"/>
    <property type="project" value="UniProtKB-KW"/>
</dbReference>
<dbReference type="NCBIfam" id="TIGR00724">
    <property type="entry name" value="urea_amlyse_rel"/>
    <property type="match status" value="1"/>
</dbReference>
<protein>
    <submittedName>
        <fullName evidence="6">Allophanate hydrolase subunit 2</fullName>
    </submittedName>
</protein>
<sequence>MAIIIEDSGLFSSFQDFGRQGYEHMGVIRSGALDVLAHENANRLVGNDRNESTLEMTHKMAKIRFTEPTLIAFSGAQVLAHTDEMQVQVNKLYLMNKGDVLSFDHLYRGARVYLAIAGGFELDEWLNSTSTDMISGIGGFQGRRLRDGDTVNMKRDYNERHHQLFKKLEERKTVSWGVDGYALSFNYLSDVVHVIPNKGTEDFEEAILKRFTQSEYQISSKANRMGMILEGPSIKAFYKDMPPHRSVKRGTIQVKKEGAPIVLLNDHYTLGSYPQIGTIASYHLSKIAQKSQGSKIKFQFIDVLQAEQNLVKYHQWRKQLFQGIEFRMQSELLK</sequence>
<dbReference type="PANTHER" id="PTHR43309:SF5">
    <property type="entry name" value="5-OXOPROLINASE SUBUNIT C"/>
    <property type="match status" value="1"/>
</dbReference>
<accession>A0A7Z7QQZ0</accession>
<reference evidence="6" key="1">
    <citation type="submission" date="2018-06" db="EMBL/GenBank/DDBJ databases">
        <authorList>
            <consortium name="Pathogen Informatics"/>
            <person name="Doyle S."/>
        </authorList>
    </citation>
    <scope>NUCLEOTIDE SEQUENCE [LARGE SCALE GENOMIC DNA]</scope>
    <source>
        <strain evidence="6">NCTC12218</strain>
    </source>
</reference>
<dbReference type="SMART" id="SM00797">
    <property type="entry name" value="AHS2"/>
    <property type="match status" value="1"/>
</dbReference>
<evidence type="ECO:0000259" key="4">
    <source>
        <dbReference type="SMART" id="SM00797"/>
    </source>
</evidence>
<keyword evidence="2 6" id="KW-0378">Hydrolase</keyword>
<dbReference type="InterPro" id="IPR029000">
    <property type="entry name" value="Cyclophilin-like_dom_sf"/>
</dbReference>
<dbReference type="Pfam" id="PF02626">
    <property type="entry name" value="CT_A_B"/>
    <property type="match status" value="1"/>
</dbReference>
<evidence type="ECO:0000256" key="1">
    <source>
        <dbReference type="ARBA" id="ARBA00022741"/>
    </source>
</evidence>
<organism evidence="6">
    <name type="scientific">Staphylococcus schleiferi</name>
    <dbReference type="NCBI Taxonomy" id="1295"/>
    <lineage>
        <taxon>Bacteria</taxon>
        <taxon>Bacillati</taxon>
        <taxon>Bacillota</taxon>
        <taxon>Bacilli</taxon>
        <taxon>Bacillales</taxon>
        <taxon>Staphylococcaceae</taxon>
        <taxon>Staphylococcus</taxon>
    </lineage>
</organism>
<evidence type="ECO:0000313" key="5">
    <source>
        <dbReference type="EMBL" id="CAD7360465.1"/>
    </source>
</evidence>
<evidence type="ECO:0000313" key="7">
    <source>
        <dbReference type="Proteomes" id="UP000264146"/>
    </source>
</evidence>
<evidence type="ECO:0000313" key="6">
    <source>
        <dbReference type="EMBL" id="SUM90037.1"/>
    </source>
</evidence>
<name>A0A7Z7QQZ0_STASC</name>
<dbReference type="SUPFAM" id="SSF50891">
    <property type="entry name" value="Cyclophilin-like"/>
    <property type="match status" value="1"/>
</dbReference>
<dbReference type="PANTHER" id="PTHR43309">
    <property type="entry name" value="5-OXOPROLINASE SUBUNIT C"/>
    <property type="match status" value="1"/>
</dbReference>
<evidence type="ECO:0000256" key="3">
    <source>
        <dbReference type="ARBA" id="ARBA00022840"/>
    </source>
</evidence>
<proteinExistence type="predicted"/>
<gene>
    <name evidence="6" type="ORF">NCTC12218_02141</name>
</gene>
<dbReference type="Proteomes" id="UP000264146">
    <property type="component" value="Chromosome"/>
</dbReference>
<dbReference type="InterPro" id="IPR003778">
    <property type="entry name" value="CT_A_B"/>
</dbReference>
<dbReference type="AlphaFoldDB" id="A0A7Z7QQZ0"/>
<evidence type="ECO:0000256" key="2">
    <source>
        <dbReference type="ARBA" id="ARBA00022801"/>
    </source>
</evidence>
<dbReference type="RefSeq" id="WP_126496152.1">
    <property type="nucleotide sequence ID" value="NZ_LR962863.1"/>
</dbReference>
<feature type="domain" description="Carboxyltransferase" evidence="4">
    <location>
        <begin position="24"/>
        <end position="316"/>
    </location>
</feature>
<dbReference type="GO" id="GO:0016787">
    <property type="term" value="F:hydrolase activity"/>
    <property type="evidence" value="ECO:0007669"/>
    <property type="project" value="UniProtKB-KW"/>
</dbReference>
<dbReference type="InterPro" id="IPR052708">
    <property type="entry name" value="PxpC"/>
</dbReference>
<dbReference type="EMBL" id="UHEF01000001">
    <property type="protein sequence ID" value="SUM90037.1"/>
    <property type="molecule type" value="Genomic_DNA"/>
</dbReference>
<keyword evidence="1" id="KW-0547">Nucleotide-binding</keyword>
<keyword evidence="3" id="KW-0067">ATP-binding</keyword>
<dbReference type="EMBL" id="LR962863">
    <property type="protein sequence ID" value="CAD7360465.1"/>
    <property type="molecule type" value="Genomic_DNA"/>
</dbReference>
<reference evidence="5 7" key="2">
    <citation type="submission" date="2020-11" db="EMBL/GenBank/DDBJ databases">
        <authorList>
            <consortium name="Pathogen Informatics"/>
        </authorList>
    </citation>
    <scope>NUCLEOTIDE SEQUENCE [LARGE SCALE GENOMIC DNA]</scope>
    <source>
        <strain evidence="5 7">NCTC12218</strain>
    </source>
</reference>
<dbReference type="Gene3D" id="2.40.100.10">
    <property type="entry name" value="Cyclophilin-like"/>
    <property type="match status" value="1"/>
</dbReference>